<protein>
    <submittedName>
        <fullName evidence="1">CarboxypepD_reg-like domain-containing protein</fullName>
    </submittedName>
</protein>
<dbReference type="Pfam" id="PF13715">
    <property type="entry name" value="CarbopepD_reg_2"/>
    <property type="match status" value="1"/>
</dbReference>
<proteinExistence type="predicted"/>
<name>A0A1N6FK64_9BACT</name>
<accession>A0A1N6FK64</accession>
<dbReference type="RefSeq" id="WP_084560975.1">
    <property type="nucleotide sequence ID" value="NZ_FSRC01000002.1"/>
</dbReference>
<dbReference type="AlphaFoldDB" id="A0A1N6FK64"/>
<dbReference type="OrthoDB" id="827829at2"/>
<dbReference type="STRING" id="226505.SAMN05444394_2507"/>
<dbReference type="EMBL" id="FSRC01000002">
    <property type="protein sequence ID" value="SIN95648.1"/>
    <property type="molecule type" value="Genomic_DNA"/>
</dbReference>
<dbReference type="SUPFAM" id="SSF49464">
    <property type="entry name" value="Carboxypeptidase regulatory domain-like"/>
    <property type="match status" value="1"/>
</dbReference>
<sequence>MRRLSLSKLFICLGIFVCFSILNEVQAQKFPKPPTKPIVKGQIINKESRPIPGATIIVEGTTTGTVSDINGFFQLDLTQFTEKQVTLVFGFVGTARKEMEVILKDLPKSYGQIKLKDAAF</sequence>
<dbReference type="Gene3D" id="2.60.40.1120">
    <property type="entry name" value="Carboxypeptidase-like, regulatory domain"/>
    <property type="match status" value="1"/>
</dbReference>
<keyword evidence="2" id="KW-1185">Reference proteome</keyword>
<dbReference type="Proteomes" id="UP000185221">
    <property type="component" value="Unassembled WGS sequence"/>
</dbReference>
<evidence type="ECO:0000313" key="2">
    <source>
        <dbReference type="Proteomes" id="UP000185221"/>
    </source>
</evidence>
<reference evidence="2" key="1">
    <citation type="submission" date="2016-11" db="EMBL/GenBank/DDBJ databases">
        <authorList>
            <person name="Varghese N."/>
            <person name="Submissions S."/>
        </authorList>
    </citation>
    <scope>NUCLEOTIDE SEQUENCE [LARGE SCALE GENOMIC DNA]</scope>
    <source>
        <strain evidence="2">DSM 15292</strain>
    </source>
</reference>
<evidence type="ECO:0000313" key="1">
    <source>
        <dbReference type="EMBL" id="SIN95648.1"/>
    </source>
</evidence>
<gene>
    <name evidence="1" type="ORF">SAMN05444394_2507</name>
</gene>
<dbReference type="InterPro" id="IPR008969">
    <property type="entry name" value="CarboxyPept-like_regulatory"/>
</dbReference>
<organism evidence="1 2">
    <name type="scientific">Algoriphagus halophilus</name>
    <dbReference type="NCBI Taxonomy" id="226505"/>
    <lineage>
        <taxon>Bacteria</taxon>
        <taxon>Pseudomonadati</taxon>
        <taxon>Bacteroidota</taxon>
        <taxon>Cytophagia</taxon>
        <taxon>Cytophagales</taxon>
        <taxon>Cyclobacteriaceae</taxon>
        <taxon>Algoriphagus</taxon>
    </lineage>
</organism>